<gene>
    <name evidence="2" type="ORF">Salat_2122200</name>
</gene>
<dbReference type="AlphaFoldDB" id="A0AAE2CGT7"/>
<feature type="compositionally biased region" description="Basic and acidic residues" evidence="1">
    <location>
        <begin position="57"/>
        <end position="69"/>
    </location>
</feature>
<evidence type="ECO:0000313" key="2">
    <source>
        <dbReference type="EMBL" id="KAK4421716.1"/>
    </source>
</evidence>
<protein>
    <submittedName>
        <fullName evidence="2">Uncharacterized protein</fullName>
    </submittedName>
</protein>
<dbReference type="Proteomes" id="UP001293254">
    <property type="component" value="Unassembled WGS sequence"/>
</dbReference>
<keyword evidence="3" id="KW-1185">Reference proteome</keyword>
<reference evidence="2" key="1">
    <citation type="submission" date="2020-06" db="EMBL/GenBank/DDBJ databases">
        <authorList>
            <person name="Li T."/>
            <person name="Hu X."/>
            <person name="Zhang T."/>
            <person name="Song X."/>
            <person name="Zhang H."/>
            <person name="Dai N."/>
            <person name="Sheng W."/>
            <person name="Hou X."/>
            <person name="Wei L."/>
        </authorList>
    </citation>
    <scope>NUCLEOTIDE SEQUENCE</scope>
    <source>
        <strain evidence="2">3651</strain>
        <tissue evidence="2">Leaf</tissue>
    </source>
</reference>
<sequence length="101" mass="10750">MENWAKEEPSKGLSRLGPPPGFSRTICTGPEREPKSMVEIRNLASIASLSQLAQNAREGRTGGRPDSQLDRISTADGELQARQPAVVTVTMARGDSCRGGG</sequence>
<comment type="caution">
    <text evidence="2">The sequence shown here is derived from an EMBL/GenBank/DDBJ whole genome shotgun (WGS) entry which is preliminary data.</text>
</comment>
<feature type="region of interest" description="Disordered" evidence="1">
    <location>
        <begin position="1"/>
        <end position="33"/>
    </location>
</feature>
<reference evidence="2" key="2">
    <citation type="journal article" date="2024" name="Plant">
        <title>Genomic evolution and insights into agronomic trait innovations of Sesamum species.</title>
        <authorList>
            <person name="Miao H."/>
            <person name="Wang L."/>
            <person name="Qu L."/>
            <person name="Liu H."/>
            <person name="Sun Y."/>
            <person name="Le M."/>
            <person name="Wang Q."/>
            <person name="Wei S."/>
            <person name="Zheng Y."/>
            <person name="Lin W."/>
            <person name="Duan Y."/>
            <person name="Cao H."/>
            <person name="Xiong S."/>
            <person name="Wang X."/>
            <person name="Wei L."/>
            <person name="Li C."/>
            <person name="Ma Q."/>
            <person name="Ju M."/>
            <person name="Zhao R."/>
            <person name="Li G."/>
            <person name="Mu C."/>
            <person name="Tian Q."/>
            <person name="Mei H."/>
            <person name="Zhang T."/>
            <person name="Gao T."/>
            <person name="Zhang H."/>
        </authorList>
    </citation>
    <scope>NUCLEOTIDE SEQUENCE</scope>
    <source>
        <strain evidence="2">3651</strain>
    </source>
</reference>
<dbReference type="EMBL" id="JACGWO010000008">
    <property type="protein sequence ID" value="KAK4421716.1"/>
    <property type="molecule type" value="Genomic_DNA"/>
</dbReference>
<accession>A0AAE2CGT7</accession>
<name>A0AAE2CGT7_9LAMI</name>
<evidence type="ECO:0000313" key="3">
    <source>
        <dbReference type="Proteomes" id="UP001293254"/>
    </source>
</evidence>
<organism evidence="2 3">
    <name type="scientific">Sesamum alatum</name>
    <dbReference type="NCBI Taxonomy" id="300844"/>
    <lineage>
        <taxon>Eukaryota</taxon>
        <taxon>Viridiplantae</taxon>
        <taxon>Streptophyta</taxon>
        <taxon>Embryophyta</taxon>
        <taxon>Tracheophyta</taxon>
        <taxon>Spermatophyta</taxon>
        <taxon>Magnoliopsida</taxon>
        <taxon>eudicotyledons</taxon>
        <taxon>Gunneridae</taxon>
        <taxon>Pentapetalae</taxon>
        <taxon>asterids</taxon>
        <taxon>lamiids</taxon>
        <taxon>Lamiales</taxon>
        <taxon>Pedaliaceae</taxon>
        <taxon>Sesamum</taxon>
    </lineage>
</organism>
<feature type="region of interest" description="Disordered" evidence="1">
    <location>
        <begin position="53"/>
        <end position="87"/>
    </location>
</feature>
<proteinExistence type="predicted"/>
<feature type="compositionally biased region" description="Basic and acidic residues" evidence="1">
    <location>
        <begin position="1"/>
        <end position="10"/>
    </location>
</feature>
<evidence type="ECO:0000256" key="1">
    <source>
        <dbReference type="SAM" id="MobiDB-lite"/>
    </source>
</evidence>